<evidence type="ECO:0000313" key="4">
    <source>
        <dbReference type="EMBL" id="GHH07840.1"/>
    </source>
</evidence>
<accession>A0ABQ3L8I2</accession>
<dbReference type="InterPro" id="IPR051545">
    <property type="entry name" value="NAD(P)H_dehydrogenase_qn"/>
</dbReference>
<name>A0ABQ3L8I2_9SPHN</name>
<evidence type="ECO:0000259" key="3">
    <source>
        <dbReference type="Pfam" id="PF02525"/>
    </source>
</evidence>
<dbReference type="InterPro" id="IPR029039">
    <property type="entry name" value="Flavoprotein-like_sf"/>
</dbReference>
<reference evidence="5" key="1">
    <citation type="journal article" date="2019" name="Int. J. Syst. Evol. Microbiol.">
        <title>The Global Catalogue of Microorganisms (GCM) 10K type strain sequencing project: providing services to taxonomists for standard genome sequencing and annotation.</title>
        <authorList>
            <consortium name="The Broad Institute Genomics Platform"/>
            <consortium name="The Broad Institute Genome Sequencing Center for Infectious Disease"/>
            <person name="Wu L."/>
            <person name="Ma J."/>
        </authorList>
    </citation>
    <scope>NUCLEOTIDE SEQUENCE [LARGE SCALE GENOMIC DNA]</scope>
    <source>
        <strain evidence="5">CGMCC 1.8957</strain>
    </source>
</reference>
<comment type="caution">
    <text evidence="4">The sequence shown here is derived from an EMBL/GenBank/DDBJ whole genome shotgun (WGS) entry which is preliminary data.</text>
</comment>
<evidence type="ECO:0000256" key="2">
    <source>
        <dbReference type="ARBA" id="ARBA00023002"/>
    </source>
</evidence>
<keyword evidence="5" id="KW-1185">Reference proteome</keyword>
<dbReference type="Pfam" id="PF02525">
    <property type="entry name" value="Flavodoxin_2"/>
    <property type="match status" value="1"/>
</dbReference>
<organism evidence="4 5">
    <name type="scientific">Sphingomonas glacialis</name>
    <dbReference type="NCBI Taxonomy" id="658225"/>
    <lineage>
        <taxon>Bacteria</taxon>
        <taxon>Pseudomonadati</taxon>
        <taxon>Pseudomonadota</taxon>
        <taxon>Alphaproteobacteria</taxon>
        <taxon>Sphingomonadales</taxon>
        <taxon>Sphingomonadaceae</taxon>
        <taxon>Sphingomonas</taxon>
    </lineage>
</organism>
<evidence type="ECO:0000313" key="5">
    <source>
        <dbReference type="Proteomes" id="UP000652430"/>
    </source>
</evidence>
<protein>
    <submittedName>
        <fullName evidence="4">NAD(P)H dehydrogenase</fullName>
    </submittedName>
</protein>
<dbReference type="Proteomes" id="UP000652430">
    <property type="component" value="Unassembled WGS sequence"/>
</dbReference>
<evidence type="ECO:0000256" key="1">
    <source>
        <dbReference type="ARBA" id="ARBA00006252"/>
    </source>
</evidence>
<dbReference type="EMBL" id="BNAQ01000001">
    <property type="protein sequence ID" value="GHH07840.1"/>
    <property type="molecule type" value="Genomic_DNA"/>
</dbReference>
<dbReference type="SUPFAM" id="SSF52218">
    <property type="entry name" value="Flavoproteins"/>
    <property type="match status" value="1"/>
</dbReference>
<proteinExistence type="inferred from homology"/>
<comment type="similarity">
    <text evidence="1">Belongs to the NAD(P)H dehydrogenase (quinone) family.</text>
</comment>
<sequence length="229" mass="24982">MTHGATPAAQQAALRHVVVLGSPGAGSFTTAVAQAYCDEVRACGQEAEIRDLYAMGFNALLANSERPTAPDYRQPADVAAELAVLETAAVISFVYPLWVGMPPAIIKGYIDRVLGAGFEEPERRSGDRISTLRGKRLLSFSASASTRPWLEEHGQWTSIRQGIDSYLSTVFELVDGGHVHFDSIVEGVSESYVRQCLADVREVARRTCAAVLSERHARQNDARRLQLSH</sequence>
<dbReference type="Gene3D" id="3.40.50.360">
    <property type="match status" value="1"/>
</dbReference>
<gene>
    <name evidence="4" type="ORF">GCM10008023_02330</name>
</gene>
<dbReference type="RefSeq" id="WP_189674772.1">
    <property type="nucleotide sequence ID" value="NZ_BNAQ01000001.1"/>
</dbReference>
<feature type="domain" description="Flavodoxin-like fold" evidence="3">
    <location>
        <begin position="16"/>
        <end position="174"/>
    </location>
</feature>
<keyword evidence="2" id="KW-0560">Oxidoreductase</keyword>
<dbReference type="InterPro" id="IPR003680">
    <property type="entry name" value="Flavodoxin_fold"/>
</dbReference>
<dbReference type="PANTHER" id="PTHR10204:SF34">
    <property type="entry name" value="NAD(P)H DEHYDROGENASE [QUINONE] 1 ISOFORM 1"/>
    <property type="match status" value="1"/>
</dbReference>
<dbReference type="PANTHER" id="PTHR10204">
    <property type="entry name" value="NAD P H OXIDOREDUCTASE-RELATED"/>
    <property type="match status" value="1"/>
</dbReference>